<reference evidence="4" key="1">
    <citation type="submission" date="2023-03" db="EMBL/GenBank/DDBJ databases">
        <title>Complete genome of Cladonia borealis.</title>
        <authorList>
            <person name="Park H."/>
        </authorList>
    </citation>
    <scope>NUCLEOTIDE SEQUENCE</scope>
    <source>
        <strain evidence="4">ANT050790</strain>
    </source>
</reference>
<keyword evidence="5" id="KW-1185">Reference proteome</keyword>
<dbReference type="Proteomes" id="UP001166286">
    <property type="component" value="Unassembled WGS sequence"/>
</dbReference>
<name>A0AA39R8Y2_9LECA</name>
<comment type="caution">
    <text evidence="4">The sequence shown here is derived from an EMBL/GenBank/DDBJ whole genome shotgun (WGS) entry which is preliminary data.</text>
</comment>
<evidence type="ECO:0000313" key="4">
    <source>
        <dbReference type="EMBL" id="KAK0517045.1"/>
    </source>
</evidence>
<dbReference type="SUPFAM" id="SSF56601">
    <property type="entry name" value="beta-lactamase/transpeptidase-like"/>
    <property type="match status" value="1"/>
</dbReference>
<comment type="similarity">
    <text evidence="1">Belongs to the peptidase S12 family.</text>
</comment>
<evidence type="ECO:0008006" key="6">
    <source>
        <dbReference type="Google" id="ProtNLM"/>
    </source>
</evidence>
<dbReference type="AlphaFoldDB" id="A0AA39R8Y2"/>
<feature type="domain" description="Peptidase S12 Pab87-related C-terminal" evidence="3">
    <location>
        <begin position="416"/>
        <end position="504"/>
    </location>
</feature>
<dbReference type="InterPro" id="IPR050491">
    <property type="entry name" value="AmpC-like"/>
</dbReference>
<evidence type="ECO:0000313" key="5">
    <source>
        <dbReference type="Proteomes" id="UP001166286"/>
    </source>
</evidence>
<sequence length="539" mass="59832">MTELIEQFKALEPTFTELLAISCAPGLSLGVIYHGKIIHTAHFGRQNSLDPRPPNDDTMYYVASLTKVLTSSAVAQLVEEGILDWDVPIRKYLPVFSQRTDEIGQKTTLRDLLSHRAGLPNADWLLSQQYGTSLMPRSEIVRQTTFFDAVRPFREKFLYSQWNYGLVTEVIEAVTGMTVGSYIKEKILDPLSMRRTTLRKPDNENVAVGHAVRNNGTPCEIGFPDRNDGVGLAGAFACKSSVKDLLLLYQGLLRAKQDQAKTKLNRTHGLPFMHTNTIFSPHIGIGPSAEKLTYCLGLYRTEFPVPLSVISTNNLLLGPSSLLVTGKSLPGLEIYHHRGNMPGYLSSVCLVPSTQSGVVVLTNALPFMDPTHLVGQLILSVLLGEELPTNCVELAEMARTAGLSAYAELTAAVSNRKTGKPPRFPLRAYEGCYWNAAEIFCLTITADGGAGLVMNVQDNPQQIYHLEPHDGDTFCWPPDREKELCQQGRWLNLQAATHEIVFGTEEDEQSIISHLMWHHDKSAKPERFQKRTTGSQGER</sequence>
<dbReference type="EMBL" id="JAFEKC020000001">
    <property type="protein sequence ID" value="KAK0517045.1"/>
    <property type="molecule type" value="Genomic_DNA"/>
</dbReference>
<evidence type="ECO:0000259" key="2">
    <source>
        <dbReference type="Pfam" id="PF00144"/>
    </source>
</evidence>
<dbReference type="PANTHER" id="PTHR46825:SF14">
    <property type="entry name" value="BETA-LACTAMASE-RELATED DOMAIN-CONTAINING PROTEIN"/>
    <property type="match status" value="1"/>
</dbReference>
<dbReference type="PANTHER" id="PTHR46825">
    <property type="entry name" value="D-ALANYL-D-ALANINE-CARBOXYPEPTIDASE/ENDOPEPTIDASE AMPH"/>
    <property type="match status" value="1"/>
</dbReference>
<organism evidence="4 5">
    <name type="scientific">Cladonia borealis</name>
    <dbReference type="NCBI Taxonomy" id="184061"/>
    <lineage>
        <taxon>Eukaryota</taxon>
        <taxon>Fungi</taxon>
        <taxon>Dikarya</taxon>
        <taxon>Ascomycota</taxon>
        <taxon>Pezizomycotina</taxon>
        <taxon>Lecanoromycetes</taxon>
        <taxon>OSLEUM clade</taxon>
        <taxon>Lecanoromycetidae</taxon>
        <taxon>Lecanorales</taxon>
        <taxon>Lecanorineae</taxon>
        <taxon>Cladoniaceae</taxon>
        <taxon>Cladonia</taxon>
    </lineage>
</organism>
<dbReference type="InterPro" id="IPR021860">
    <property type="entry name" value="Peptidase_S12_Pab87-rel_C"/>
</dbReference>
<feature type="domain" description="Beta-lactamase-related" evidence="2">
    <location>
        <begin position="15"/>
        <end position="371"/>
    </location>
</feature>
<accession>A0AA39R8Y2</accession>
<protein>
    <recommendedName>
        <fullName evidence="6">Beta-lactamase-related domain-containing protein</fullName>
    </recommendedName>
</protein>
<evidence type="ECO:0000256" key="1">
    <source>
        <dbReference type="ARBA" id="ARBA00038215"/>
    </source>
</evidence>
<dbReference type="Gene3D" id="3.40.710.10">
    <property type="entry name" value="DD-peptidase/beta-lactamase superfamily"/>
    <property type="match status" value="1"/>
</dbReference>
<dbReference type="Pfam" id="PF00144">
    <property type="entry name" value="Beta-lactamase"/>
    <property type="match status" value="1"/>
</dbReference>
<evidence type="ECO:0000259" key="3">
    <source>
        <dbReference type="Pfam" id="PF11954"/>
    </source>
</evidence>
<gene>
    <name evidence="4" type="ORF">JMJ35_000200</name>
</gene>
<dbReference type="Pfam" id="PF11954">
    <property type="entry name" value="DUF3471"/>
    <property type="match status" value="1"/>
</dbReference>
<proteinExistence type="inferred from homology"/>
<dbReference type="InterPro" id="IPR001466">
    <property type="entry name" value="Beta-lactam-related"/>
</dbReference>
<dbReference type="InterPro" id="IPR012338">
    <property type="entry name" value="Beta-lactam/transpept-like"/>
</dbReference>